<dbReference type="EMBL" id="JAEUGD010000022">
    <property type="protein sequence ID" value="MBL6446030.1"/>
    <property type="molecule type" value="Genomic_DNA"/>
</dbReference>
<dbReference type="InterPro" id="IPR012292">
    <property type="entry name" value="Globin/Proto"/>
</dbReference>
<name>A0A937KDG4_9BACT</name>
<sequence>MRMQKEIQSKEEIKQMVDSFYDKVNKDELLAPIFNDFAGVNWEKHLPIMYDFWSTILLGDMSYKGNPFLKHIPLPIDKKHFDRWLNLFLETINEHFTGNMAEEAKQRATNIAGVFQHKLASINQQ</sequence>
<reference evidence="6" key="1">
    <citation type="submission" date="2021-01" db="EMBL/GenBank/DDBJ databases">
        <title>Fulvivirga kasyanovii gen. nov., sp nov., a novel member of the phylum Bacteroidetes isolated from seawater in a mussel farm.</title>
        <authorList>
            <person name="Zhao L.-H."/>
            <person name="Wang Z.-J."/>
        </authorList>
    </citation>
    <scope>NUCLEOTIDE SEQUENCE</scope>
    <source>
        <strain evidence="6">29W222</strain>
    </source>
</reference>
<dbReference type="Pfam" id="PF01152">
    <property type="entry name" value="Bac_globin"/>
    <property type="match status" value="1"/>
</dbReference>
<keyword evidence="4" id="KW-0408">Iron</keyword>
<dbReference type="Gene3D" id="1.10.490.10">
    <property type="entry name" value="Globins"/>
    <property type="match status" value="1"/>
</dbReference>
<dbReference type="AlphaFoldDB" id="A0A937KDG4"/>
<evidence type="ECO:0000256" key="3">
    <source>
        <dbReference type="ARBA" id="ARBA00022723"/>
    </source>
</evidence>
<dbReference type="InterPro" id="IPR001486">
    <property type="entry name" value="Hemoglobin_trunc"/>
</dbReference>
<keyword evidence="1" id="KW-0813">Transport</keyword>
<dbReference type="InterPro" id="IPR009050">
    <property type="entry name" value="Globin-like_sf"/>
</dbReference>
<gene>
    <name evidence="6" type="ORF">JMN32_06900</name>
</gene>
<dbReference type="CDD" id="cd08916">
    <property type="entry name" value="TrHb3_P"/>
    <property type="match status" value="1"/>
</dbReference>
<evidence type="ECO:0000256" key="1">
    <source>
        <dbReference type="ARBA" id="ARBA00022448"/>
    </source>
</evidence>
<protein>
    <submittedName>
        <fullName evidence="6">Group III truncated hemoglobin</fullName>
    </submittedName>
</protein>
<feature type="binding site" description="covalent" evidence="5">
    <location>
        <position position="117"/>
    </location>
    <ligand>
        <name>heme</name>
        <dbReference type="ChEBI" id="CHEBI:30413"/>
    </ligand>
</feature>
<keyword evidence="7" id="KW-1185">Reference proteome</keyword>
<evidence type="ECO:0000256" key="4">
    <source>
        <dbReference type="ARBA" id="ARBA00023004"/>
    </source>
</evidence>
<keyword evidence="2 5" id="KW-0349">Heme</keyword>
<dbReference type="GO" id="GO:0046872">
    <property type="term" value="F:metal ion binding"/>
    <property type="evidence" value="ECO:0007669"/>
    <property type="project" value="UniProtKB-KW"/>
</dbReference>
<dbReference type="GO" id="GO:0020037">
    <property type="term" value="F:heme binding"/>
    <property type="evidence" value="ECO:0007669"/>
    <property type="project" value="InterPro"/>
</dbReference>
<dbReference type="GO" id="GO:0019825">
    <property type="term" value="F:oxygen binding"/>
    <property type="evidence" value="ECO:0007669"/>
    <property type="project" value="InterPro"/>
</dbReference>
<evidence type="ECO:0000313" key="7">
    <source>
        <dbReference type="Proteomes" id="UP000614216"/>
    </source>
</evidence>
<keyword evidence="3" id="KW-0479">Metal-binding</keyword>
<proteinExistence type="predicted"/>
<dbReference type="SUPFAM" id="SSF46458">
    <property type="entry name" value="Globin-like"/>
    <property type="match status" value="1"/>
</dbReference>
<comment type="caution">
    <text evidence="6">The sequence shown here is derived from an EMBL/GenBank/DDBJ whole genome shotgun (WGS) entry which is preliminary data.</text>
</comment>
<dbReference type="Proteomes" id="UP000614216">
    <property type="component" value="Unassembled WGS sequence"/>
</dbReference>
<evidence type="ECO:0000256" key="5">
    <source>
        <dbReference type="PIRSR" id="PIRSR601486-1"/>
    </source>
</evidence>
<evidence type="ECO:0000256" key="2">
    <source>
        <dbReference type="ARBA" id="ARBA00022617"/>
    </source>
</evidence>
<evidence type="ECO:0000313" key="6">
    <source>
        <dbReference type="EMBL" id="MBL6446030.1"/>
    </source>
</evidence>
<organism evidence="6 7">
    <name type="scientific">Fulvivirga marina</name>
    <dbReference type="NCBI Taxonomy" id="2494733"/>
    <lineage>
        <taxon>Bacteria</taxon>
        <taxon>Pseudomonadati</taxon>
        <taxon>Bacteroidota</taxon>
        <taxon>Cytophagia</taxon>
        <taxon>Cytophagales</taxon>
        <taxon>Fulvivirgaceae</taxon>
        <taxon>Fulvivirga</taxon>
    </lineage>
</organism>
<accession>A0A937KDG4</accession>